<evidence type="ECO:0000313" key="1">
    <source>
        <dbReference type="EMBL" id="KAH0449072.1"/>
    </source>
</evidence>
<reference evidence="1 2" key="1">
    <citation type="journal article" date="2021" name="Hortic Res">
        <title>Chromosome-scale assembly of the Dendrobium chrysotoxum genome enhances the understanding of orchid evolution.</title>
        <authorList>
            <person name="Zhang Y."/>
            <person name="Zhang G.Q."/>
            <person name="Zhang D."/>
            <person name="Liu X.D."/>
            <person name="Xu X.Y."/>
            <person name="Sun W.H."/>
            <person name="Yu X."/>
            <person name="Zhu X."/>
            <person name="Wang Z.W."/>
            <person name="Zhao X."/>
            <person name="Zhong W.Y."/>
            <person name="Chen H."/>
            <person name="Yin W.L."/>
            <person name="Huang T."/>
            <person name="Niu S.C."/>
            <person name="Liu Z.J."/>
        </authorList>
    </citation>
    <scope>NUCLEOTIDE SEQUENCE [LARGE SCALE GENOMIC DNA]</scope>
    <source>
        <strain evidence="1">Lindl</strain>
    </source>
</reference>
<keyword evidence="2" id="KW-1185">Reference proteome</keyword>
<organism evidence="1 2">
    <name type="scientific">Dendrobium chrysotoxum</name>
    <name type="common">Orchid</name>
    <dbReference type="NCBI Taxonomy" id="161865"/>
    <lineage>
        <taxon>Eukaryota</taxon>
        <taxon>Viridiplantae</taxon>
        <taxon>Streptophyta</taxon>
        <taxon>Embryophyta</taxon>
        <taxon>Tracheophyta</taxon>
        <taxon>Spermatophyta</taxon>
        <taxon>Magnoliopsida</taxon>
        <taxon>Liliopsida</taxon>
        <taxon>Asparagales</taxon>
        <taxon>Orchidaceae</taxon>
        <taxon>Epidendroideae</taxon>
        <taxon>Malaxideae</taxon>
        <taxon>Dendrobiinae</taxon>
        <taxon>Dendrobium</taxon>
    </lineage>
</organism>
<sequence>MAWSTAAARCCSLRTSQWMKVQRPGGEMEAATRWPSESFRSAMTTAAPWATKRRVVVSPIPLAPPVMMATFPSSLSLFKAMCEISLSLSLSITKLNSSMGRTRLVYMQLGSVCAIR</sequence>
<comment type="caution">
    <text evidence="1">The sequence shown here is derived from an EMBL/GenBank/DDBJ whole genome shotgun (WGS) entry which is preliminary data.</text>
</comment>
<accession>A0AAV7G0P2</accession>
<dbReference type="AlphaFoldDB" id="A0AAV7G0P2"/>
<proteinExistence type="predicted"/>
<dbReference type="EMBL" id="JAGFBR010000019">
    <property type="protein sequence ID" value="KAH0449072.1"/>
    <property type="molecule type" value="Genomic_DNA"/>
</dbReference>
<protein>
    <submittedName>
        <fullName evidence="1">Uncharacterized protein</fullName>
    </submittedName>
</protein>
<evidence type="ECO:0000313" key="2">
    <source>
        <dbReference type="Proteomes" id="UP000775213"/>
    </source>
</evidence>
<gene>
    <name evidence="1" type="ORF">IEQ34_022872</name>
</gene>
<name>A0AAV7G0P2_DENCH</name>
<dbReference type="Proteomes" id="UP000775213">
    <property type="component" value="Unassembled WGS sequence"/>
</dbReference>